<dbReference type="RefSeq" id="WP_092781609.1">
    <property type="nucleotide sequence ID" value="NZ_FORA01000003.1"/>
</dbReference>
<keyword evidence="2" id="KW-1185">Reference proteome</keyword>
<reference evidence="1 2" key="1">
    <citation type="submission" date="2016-10" db="EMBL/GenBank/DDBJ databases">
        <authorList>
            <person name="de Groot N.N."/>
        </authorList>
    </citation>
    <scope>NUCLEOTIDE SEQUENCE [LARGE SCALE GENOMIC DNA]</scope>
    <source>
        <strain evidence="1 2">DSM 19073</strain>
    </source>
</reference>
<dbReference type="OrthoDB" id="7658823at2"/>
<dbReference type="EMBL" id="FORA01000003">
    <property type="protein sequence ID" value="SFJ38267.1"/>
    <property type="molecule type" value="Genomic_DNA"/>
</dbReference>
<dbReference type="Proteomes" id="UP000199110">
    <property type="component" value="Unassembled WGS sequence"/>
</dbReference>
<dbReference type="STRING" id="390807.SAMN04488095_2693"/>
<sequence>MTDADPGRLLLRLLSAWNETDAGVRGETLDEALGASFTYEDPHAPAPFDGASGMEEYLNVFRANLPDAILLPLGAPDVTHRTARITARIDRAGAPFATVTFIGTAGDDGLTRVTGFVESQ</sequence>
<name>A0A1I3QYP0_9RHOB</name>
<dbReference type="SUPFAM" id="SSF54427">
    <property type="entry name" value="NTF2-like"/>
    <property type="match status" value="1"/>
</dbReference>
<dbReference type="InterPro" id="IPR032710">
    <property type="entry name" value="NTF2-like_dom_sf"/>
</dbReference>
<dbReference type="Gene3D" id="3.10.450.50">
    <property type="match status" value="1"/>
</dbReference>
<evidence type="ECO:0008006" key="3">
    <source>
        <dbReference type="Google" id="ProtNLM"/>
    </source>
</evidence>
<dbReference type="AlphaFoldDB" id="A0A1I3QYP0"/>
<evidence type="ECO:0000313" key="1">
    <source>
        <dbReference type="EMBL" id="SFJ38267.1"/>
    </source>
</evidence>
<protein>
    <recommendedName>
        <fullName evidence="3">SnoaL-like domain-containing protein</fullName>
    </recommendedName>
</protein>
<proteinExistence type="predicted"/>
<organism evidence="1 2">
    <name type="scientific">Jannaschia pohangensis</name>
    <dbReference type="NCBI Taxonomy" id="390807"/>
    <lineage>
        <taxon>Bacteria</taxon>
        <taxon>Pseudomonadati</taxon>
        <taxon>Pseudomonadota</taxon>
        <taxon>Alphaproteobacteria</taxon>
        <taxon>Rhodobacterales</taxon>
        <taxon>Roseobacteraceae</taxon>
        <taxon>Jannaschia</taxon>
    </lineage>
</organism>
<accession>A0A1I3QYP0</accession>
<evidence type="ECO:0000313" key="2">
    <source>
        <dbReference type="Proteomes" id="UP000199110"/>
    </source>
</evidence>
<gene>
    <name evidence="1" type="ORF">SAMN04488095_2693</name>
</gene>